<accession>A0A1I3Z3R3</accession>
<organism evidence="2 3">
    <name type="scientific">Pseudovibrio ascidiaceicola</name>
    <dbReference type="NCBI Taxonomy" id="285279"/>
    <lineage>
        <taxon>Bacteria</taxon>
        <taxon>Pseudomonadati</taxon>
        <taxon>Pseudomonadota</taxon>
        <taxon>Alphaproteobacteria</taxon>
        <taxon>Hyphomicrobiales</taxon>
        <taxon>Stappiaceae</taxon>
        <taxon>Pseudovibrio</taxon>
    </lineage>
</organism>
<evidence type="ECO:0000313" key="3">
    <source>
        <dbReference type="Proteomes" id="UP000199598"/>
    </source>
</evidence>
<gene>
    <name evidence="2" type="ORF">SAMN04488518_104404</name>
</gene>
<proteinExistence type="predicted"/>
<comment type="caution">
    <text evidence="2">The sequence shown here is derived from an EMBL/GenBank/DDBJ whole genome shotgun (WGS) entry which is preliminary data.</text>
</comment>
<dbReference type="EMBL" id="FOSK01000004">
    <property type="protein sequence ID" value="SFK38724.1"/>
    <property type="molecule type" value="Genomic_DNA"/>
</dbReference>
<name>A0A1I3Z3R3_9HYPH</name>
<dbReference type="Pfam" id="PF13503">
    <property type="entry name" value="DUF4123"/>
    <property type="match status" value="2"/>
</dbReference>
<feature type="domain" description="DUF4123" evidence="1">
    <location>
        <begin position="35"/>
        <end position="114"/>
    </location>
</feature>
<evidence type="ECO:0000259" key="1">
    <source>
        <dbReference type="Pfam" id="PF13503"/>
    </source>
</evidence>
<sequence length="335" mass="37891">MTQAALSIDVEPDTLIADSVKASLFAKVTDDIAAYAIIDGQWCEDIYGRLLGDENTDWCSLIAGDLAQELALTAPYLVRLDRNSDLTNWLIEEGWGKGWGIYFLASKSKAKELYRTPPPESLKQQVERGAFVASPDISEDEATDVVLLRRHFRRYLRVEFESDGRLVRFRFFDPAVLRVWLLSTNPAETQAFFGPITDFIAEDWCEEPSLCNAQQLWHFTAPASGQHCKAGRFNMQTRQLAPMTPFAESSTQTNERPKSHITLIRKVQEKAFEDMQWELFVAKIAHDLLKAKALPQISITTFAAAQDFARDQVKEAIANGVETVGELNEYLKQTY</sequence>
<evidence type="ECO:0000313" key="2">
    <source>
        <dbReference type="EMBL" id="SFK38724.1"/>
    </source>
</evidence>
<dbReference type="InterPro" id="IPR025391">
    <property type="entry name" value="DUF4123"/>
</dbReference>
<reference evidence="2 3" key="1">
    <citation type="submission" date="2016-10" db="EMBL/GenBank/DDBJ databases">
        <authorList>
            <person name="Varghese N."/>
            <person name="Submissions S."/>
        </authorList>
    </citation>
    <scope>NUCLEOTIDE SEQUENCE [LARGE SCALE GENOMIC DNA]</scope>
    <source>
        <strain evidence="2 3">DSM 16392</strain>
    </source>
</reference>
<feature type="domain" description="DUF4123" evidence="1">
    <location>
        <begin position="144"/>
        <end position="190"/>
    </location>
</feature>
<protein>
    <recommendedName>
        <fullName evidence="1">DUF4123 domain-containing protein</fullName>
    </recommendedName>
</protein>
<keyword evidence="3" id="KW-1185">Reference proteome</keyword>
<dbReference type="Proteomes" id="UP000199598">
    <property type="component" value="Unassembled WGS sequence"/>
</dbReference>
<dbReference type="RefSeq" id="WP_093519115.1">
    <property type="nucleotide sequence ID" value="NZ_FOSK01000004.1"/>
</dbReference>